<dbReference type="InterPro" id="IPR036097">
    <property type="entry name" value="HisK_dim/P_sf"/>
</dbReference>
<dbReference type="Pfam" id="PF00672">
    <property type="entry name" value="HAMP"/>
    <property type="match status" value="1"/>
</dbReference>
<dbReference type="EMBL" id="JACIJF010000036">
    <property type="protein sequence ID" value="MBB5713022.1"/>
    <property type="molecule type" value="Genomic_DNA"/>
</dbReference>
<evidence type="ECO:0000259" key="11">
    <source>
        <dbReference type="PROSITE" id="PS50109"/>
    </source>
</evidence>
<dbReference type="SMART" id="SM00387">
    <property type="entry name" value="HATPase_c"/>
    <property type="match status" value="1"/>
</dbReference>
<proteinExistence type="predicted"/>
<feature type="domain" description="HAMP" evidence="12">
    <location>
        <begin position="191"/>
        <end position="238"/>
    </location>
</feature>
<dbReference type="Gene3D" id="3.30.565.10">
    <property type="entry name" value="Histidine kinase-like ATPase, C-terminal domain"/>
    <property type="match status" value="1"/>
</dbReference>
<keyword evidence="5" id="KW-0597">Phosphoprotein</keyword>
<dbReference type="InterPro" id="IPR005467">
    <property type="entry name" value="His_kinase_dom"/>
</dbReference>
<evidence type="ECO:0000256" key="10">
    <source>
        <dbReference type="SAM" id="Phobius"/>
    </source>
</evidence>
<evidence type="ECO:0000256" key="9">
    <source>
        <dbReference type="ARBA" id="ARBA00022840"/>
    </source>
</evidence>
<dbReference type="InterPro" id="IPR003661">
    <property type="entry name" value="HisK_dim/P_dom"/>
</dbReference>
<dbReference type="GO" id="GO:0005524">
    <property type="term" value="F:ATP binding"/>
    <property type="evidence" value="ECO:0007669"/>
    <property type="project" value="UniProtKB-KW"/>
</dbReference>
<evidence type="ECO:0000256" key="2">
    <source>
        <dbReference type="ARBA" id="ARBA00004651"/>
    </source>
</evidence>
<dbReference type="SUPFAM" id="SSF47384">
    <property type="entry name" value="Homodimeric domain of signal transducing histidine kinase"/>
    <property type="match status" value="1"/>
</dbReference>
<evidence type="ECO:0000313" key="13">
    <source>
        <dbReference type="EMBL" id="MBB5713022.1"/>
    </source>
</evidence>
<comment type="subcellular location">
    <subcellularLocation>
        <location evidence="2">Cell membrane</location>
        <topology evidence="2">Multi-pass membrane protein</topology>
    </subcellularLocation>
</comment>
<dbReference type="SMART" id="SM00388">
    <property type="entry name" value="HisKA"/>
    <property type="match status" value="1"/>
</dbReference>
<evidence type="ECO:0000256" key="4">
    <source>
        <dbReference type="ARBA" id="ARBA00022475"/>
    </source>
</evidence>
<organism evidence="13 14">
    <name type="scientific">Sphingomonas xinjiangensis</name>
    <dbReference type="NCBI Taxonomy" id="643568"/>
    <lineage>
        <taxon>Bacteria</taxon>
        <taxon>Pseudomonadati</taxon>
        <taxon>Pseudomonadota</taxon>
        <taxon>Alphaproteobacteria</taxon>
        <taxon>Sphingomonadales</taxon>
        <taxon>Sphingomonadaceae</taxon>
        <taxon>Sphingomonas</taxon>
    </lineage>
</organism>
<protein>
    <recommendedName>
        <fullName evidence="3">histidine kinase</fullName>
        <ecNumber evidence="3">2.7.13.3</ecNumber>
    </recommendedName>
</protein>
<keyword evidence="10" id="KW-1133">Transmembrane helix</keyword>
<dbReference type="EC" id="2.7.13.3" evidence="3"/>
<keyword evidence="6" id="KW-0808">Transferase</keyword>
<feature type="transmembrane region" description="Helical" evidence="10">
    <location>
        <begin position="6"/>
        <end position="25"/>
    </location>
</feature>
<dbReference type="InterPro" id="IPR003660">
    <property type="entry name" value="HAMP_dom"/>
</dbReference>
<keyword evidence="14" id="KW-1185">Reference proteome</keyword>
<dbReference type="InterPro" id="IPR050980">
    <property type="entry name" value="2C_sensor_his_kinase"/>
</dbReference>
<dbReference type="SUPFAM" id="SSF55874">
    <property type="entry name" value="ATPase domain of HSP90 chaperone/DNA topoisomerase II/histidine kinase"/>
    <property type="match status" value="1"/>
</dbReference>
<evidence type="ECO:0000313" key="14">
    <source>
        <dbReference type="Proteomes" id="UP000527143"/>
    </source>
</evidence>
<keyword evidence="7" id="KW-0547">Nucleotide-binding</keyword>
<dbReference type="InterPro" id="IPR004358">
    <property type="entry name" value="Sig_transdc_His_kin-like_C"/>
</dbReference>
<reference evidence="13 14" key="1">
    <citation type="submission" date="2020-08" db="EMBL/GenBank/DDBJ databases">
        <title>Genomic Encyclopedia of Type Strains, Phase IV (KMG-IV): sequencing the most valuable type-strain genomes for metagenomic binning, comparative biology and taxonomic classification.</title>
        <authorList>
            <person name="Goeker M."/>
        </authorList>
    </citation>
    <scope>NUCLEOTIDE SEQUENCE [LARGE SCALE GENOMIC DNA]</scope>
    <source>
        <strain evidence="13 14">DSM 26736</strain>
    </source>
</reference>
<keyword evidence="10" id="KW-0472">Membrane</keyword>
<keyword evidence="4" id="KW-1003">Cell membrane</keyword>
<dbReference type="GO" id="GO:0000155">
    <property type="term" value="F:phosphorelay sensor kinase activity"/>
    <property type="evidence" value="ECO:0007669"/>
    <property type="project" value="InterPro"/>
</dbReference>
<evidence type="ECO:0000256" key="6">
    <source>
        <dbReference type="ARBA" id="ARBA00022679"/>
    </source>
</evidence>
<dbReference type="PANTHER" id="PTHR44936">
    <property type="entry name" value="SENSOR PROTEIN CREC"/>
    <property type="match status" value="1"/>
</dbReference>
<gene>
    <name evidence="13" type="ORF">FHT02_004284</name>
</gene>
<evidence type="ECO:0000256" key="7">
    <source>
        <dbReference type="ARBA" id="ARBA00022741"/>
    </source>
</evidence>
<dbReference type="PANTHER" id="PTHR44936:SF10">
    <property type="entry name" value="SENSOR PROTEIN RSTB"/>
    <property type="match status" value="1"/>
</dbReference>
<evidence type="ECO:0000256" key="8">
    <source>
        <dbReference type="ARBA" id="ARBA00022777"/>
    </source>
</evidence>
<name>A0A840YTP7_9SPHN</name>
<feature type="domain" description="Histidine kinase" evidence="11">
    <location>
        <begin position="246"/>
        <end position="441"/>
    </location>
</feature>
<comment type="catalytic activity">
    <reaction evidence="1">
        <text>ATP + protein L-histidine = ADP + protein N-phospho-L-histidine.</text>
        <dbReference type="EC" id="2.7.13.3"/>
    </reaction>
</comment>
<dbReference type="InterPro" id="IPR003594">
    <property type="entry name" value="HATPase_dom"/>
</dbReference>
<keyword evidence="8 13" id="KW-0418">Kinase</keyword>
<evidence type="ECO:0000256" key="5">
    <source>
        <dbReference type="ARBA" id="ARBA00022553"/>
    </source>
</evidence>
<dbReference type="AlphaFoldDB" id="A0A840YTP7"/>
<keyword evidence="9" id="KW-0067">ATP-binding</keyword>
<dbReference type="RefSeq" id="WP_343057026.1">
    <property type="nucleotide sequence ID" value="NZ_JACIJF010000036.1"/>
</dbReference>
<feature type="transmembrane region" description="Helical" evidence="10">
    <location>
        <begin position="171"/>
        <end position="190"/>
    </location>
</feature>
<dbReference type="Pfam" id="PF02518">
    <property type="entry name" value="HATPase_c"/>
    <property type="match status" value="1"/>
</dbReference>
<sequence>MSIGGFGVAVAMLSVTTTASIVVLAPPPPTLRMSAAEAIGALRHPVPGFDRDLVAEPPSGARVSAMEKSIAAELRRAPETVRVTWVEAVEPTVADDSSAESETPFGENVVFRQRETGLFERLDPNIQSSEYRRSVLRMVRPAFALSVRQDDASWLRVQPNRPFLSVWQRNILLSLAVTLLLLVPLAWIFARRLTRPFRALANALGDRADTVPQEGPRELREAAAAIGAMRTRLANEAAERARMLTAIAHDLRTPMTGLRLRIDAAPEPQRTRMVADIDRMQAMIGEVLTFARAAAAPAEVLNVRPLLAEIVREMQGPGASPRLLTGDDARISASASAFRRAIENLLQNAIDYAGGGMVSLERAAGSVNISVQDSGPGIPAADRERLLRPFERGEASRNRDTGGAGLGLSIVRDFAARNRGSFTLTDAPSGGTLVILSLPIA</sequence>
<dbReference type="GO" id="GO:0005886">
    <property type="term" value="C:plasma membrane"/>
    <property type="evidence" value="ECO:0007669"/>
    <property type="project" value="UniProtKB-SubCell"/>
</dbReference>
<evidence type="ECO:0000259" key="12">
    <source>
        <dbReference type="PROSITE" id="PS50885"/>
    </source>
</evidence>
<evidence type="ECO:0000256" key="1">
    <source>
        <dbReference type="ARBA" id="ARBA00000085"/>
    </source>
</evidence>
<comment type="caution">
    <text evidence="13">The sequence shown here is derived from an EMBL/GenBank/DDBJ whole genome shotgun (WGS) entry which is preliminary data.</text>
</comment>
<accession>A0A840YTP7</accession>
<evidence type="ECO:0000256" key="3">
    <source>
        <dbReference type="ARBA" id="ARBA00012438"/>
    </source>
</evidence>
<dbReference type="InterPro" id="IPR036890">
    <property type="entry name" value="HATPase_C_sf"/>
</dbReference>
<keyword evidence="10" id="KW-0812">Transmembrane</keyword>
<dbReference type="PROSITE" id="PS50109">
    <property type="entry name" value="HIS_KIN"/>
    <property type="match status" value="1"/>
</dbReference>
<dbReference type="Gene3D" id="1.10.287.130">
    <property type="match status" value="1"/>
</dbReference>
<dbReference type="Proteomes" id="UP000527143">
    <property type="component" value="Unassembled WGS sequence"/>
</dbReference>
<dbReference type="PROSITE" id="PS50885">
    <property type="entry name" value="HAMP"/>
    <property type="match status" value="1"/>
</dbReference>
<dbReference type="CDD" id="cd00082">
    <property type="entry name" value="HisKA"/>
    <property type="match status" value="1"/>
</dbReference>
<dbReference type="PRINTS" id="PR00344">
    <property type="entry name" value="BCTRLSENSOR"/>
</dbReference>
<dbReference type="Pfam" id="PF00512">
    <property type="entry name" value="HisKA"/>
    <property type="match status" value="1"/>
</dbReference>